<dbReference type="EMBL" id="QGKX02000004">
    <property type="protein sequence ID" value="KAF3598253.1"/>
    <property type="molecule type" value="Genomic_DNA"/>
</dbReference>
<dbReference type="InterPro" id="IPR036047">
    <property type="entry name" value="F-box-like_dom_sf"/>
</dbReference>
<sequence>MANSRLFSLPDELQEKVLQHVAAGSIADLAAVKLTCKQFKEVSERPSVYAAFNLINIPFPLLARLPATFYIKESLQENSGILTDIPTENEIVGIYRGISEEIPRFLKMVNTRKLKGEKTPTTEEDDRDTNLAAANENINPVDSVEEEEEDENCVDTRDIMGELKALDMKVTALEEKYVDAKNNMEALDILLAALEAYVEEVGEDSPEDVKEKEKKKERGLNGRCTHWMTT</sequence>
<dbReference type="Proteomes" id="UP000712600">
    <property type="component" value="Unassembled WGS sequence"/>
</dbReference>
<evidence type="ECO:0000313" key="5">
    <source>
        <dbReference type="Proteomes" id="UP000712600"/>
    </source>
</evidence>
<dbReference type="Pfam" id="PF00646">
    <property type="entry name" value="F-box"/>
    <property type="match status" value="1"/>
</dbReference>
<dbReference type="PROSITE" id="PS50181">
    <property type="entry name" value="FBOX"/>
    <property type="match status" value="1"/>
</dbReference>
<evidence type="ECO:0000259" key="3">
    <source>
        <dbReference type="PROSITE" id="PS50181"/>
    </source>
</evidence>
<evidence type="ECO:0000256" key="2">
    <source>
        <dbReference type="SAM" id="MobiDB-lite"/>
    </source>
</evidence>
<accession>A0A8S9SDJ9</accession>
<protein>
    <recommendedName>
        <fullName evidence="3">F-box domain-containing protein</fullName>
    </recommendedName>
</protein>
<proteinExistence type="predicted"/>
<comment type="caution">
    <text evidence="4">The sequence shown here is derived from an EMBL/GenBank/DDBJ whole genome shotgun (WGS) entry which is preliminary data.</text>
</comment>
<dbReference type="SUPFAM" id="SSF81383">
    <property type="entry name" value="F-box domain"/>
    <property type="match status" value="1"/>
</dbReference>
<evidence type="ECO:0000313" key="4">
    <source>
        <dbReference type="EMBL" id="KAF3598253.1"/>
    </source>
</evidence>
<organism evidence="4 5">
    <name type="scientific">Brassica cretica</name>
    <name type="common">Mustard</name>
    <dbReference type="NCBI Taxonomy" id="69181"/>
    <lineage>
        <taxon>Eukaryota</taxon>
        <taxon>Viridiplantae</taxon>
        <taxon>Streptophyta</taxon>
        <taxon>Embryophyta</taxon>
        <taxon>Tracheophyta</taxon>
        <taxon>Spermatophyta</taxon>
        <taxon>Magnoliopsida</taxon>
        <taxon>eudicotyledons</taxon>
        <taxon>Gunneridae</taxon>
        <taxon>Pentapetalae</taxon>
        <taxon>rosids</taxon>
        <taxon>malvids</taxon>
        <taxon>Brassicales</taxon>
        <taxon>Brassicaceae</taxon>
        <taxon>Brassiceae</taxon>
        <taxon>Brassica</taxon>
    </lineage>
</organism>
<keyword evidence="1" id="KW-0175">Coiled coil</keyword>
<dbReference type="InterPro" id="IPR001810">
    <property type="entry name" value="F-box_dom"/>
</dbReference>
<feature type="coiled-coil region" evidence="1">
    <location>
        <begin position="163"/>
        <end position="190"/>
    </location>
</feature>
<feature type="region of interest" description="Disordered" evidence="2">
    <location>
        <begin position="202"/>
        <end position="230"/>
    </location>
</feature>
<name>A0A8S9SDJ9_BRACR</name>
<gene>
    <name evidence="4" type="ORF">F2Q69_00035409</name>
</gene>
<evidence type="ECO:0000256" key="1">
    <source>
        <dbReference type="SAM" id="Coils"/>
    </source>
</evidence>
<dbReference type="CDD" id="cd09917">
    <property type="entry name" value="F-box_SF"/>
    <property type="match status" value="1"/>
</dbReference>
<feature type="domain" description="F-box" evidence="3">
    <location>
        <begin position="3"/>
        <end position="52"/>
    </location>
</feature>
<feature type="compositionally biased region" description="Basic and acidic residues" evidence="2">
    <location>
        <begin position="207"/>
        <end position="220"/>
    </location>
</feature>
<reference evidence="4" key="1">
    <citation type="submission" date="2019-12" db="EMBL/GenBank/DDBJ databases">
        <title>Genome sequencing and annotation of Brassica cretica.</title>
        <authorList>
            <person name="Studholme D.J."/>
            <person name="Sarris P."/>
        </authorList>
    </citation>
    <scope>NUCLEOTIDE SEQUENCE</scope>
    <source>
        <strain evidence="4">PFS-109/04</strain>
        <tissue evidence="4">Leaf</tissue>
    </source>
</reference>
<dbReference type="AlphaFoldDB" id="A0A8S9SDJ9"/>